<dbReference type="InterPro" id="IPR013805">
    <property type="entry name" value="GrpE_CC"/>
</dbReference>
<evidence type="ECO:0000256" key="4">
    <source>
        <dbReference type="ARBA" id="ARBA00022490"/>
    </source>
</evidence>
<comment type="subcellular location">
    <subcellularLocation>
        <location evidence="1 10">Cytoplasm</location>
    </subcellularLocation>
</comment>
<dbReference type="Proteomes" id="UP000581135">
    <property type="component" value="Unassembled WGS sequence"/>
</dbReference>
<evidence type="ECO:0000256" key="6">
    <source>
        <dbReference type="ARBA" id="ARBA00023186"/>
    </source>
</evidence>
<keyword evidence="4 10" id="KW-0963">Cytoplasm</keyword>
<dbReference type="GO" id="GO:0051087">
    <property type="term" value="F:protein-folding chaperone binding"/>
    <property type="evidence" value="ECO:0007669"/>
    <property type="project" value="InterPro"/>
</dbReference>
<dbReference type="AlphaFoldDB" id="A0A839SPW9"/>
<evidence type="ECO:0000256" key="1">
    <source>
        <dbReference type="ARBA" id="ARBA00004496"/>
    </source>
</evidence>
<evidence type="ECO:0000256" key="3">
    <source>
        <dbReference type="ARBA" id="ARBA00011738"/>
    </source>
</evidence>
<evidence type="ECO:0000256" key="10">
    <source>
        <dbReference type="HAMAP-Rule" id="MF_01151"/>
    </source>
</evidence>
<dbReference type="PROSITE" id="PS01071">
    <property type="entry name" value="GRPE"/>
    <property type="match status" value="1"/>
</dbReference>
<feature type="compositionally biased region" description="Low complexity" evidence="14">
    <location>
        <begin position="34"/>
        <end position="51"/>
    </location>
</feature>
<organism evidence="15 16">
    <name type="scientific">Limibacillus halophilus</name>
    <dbReference type="NCBI Taxonomy" id="1579333"/>
    <lineage>
        <taxon>Bacteria</taxon>
        <taxon>Pseudomonadati</taxon>
        <taxon>Pseudomonadota</taxon>
        <taxon>Alphaproteobacteria</taxon>
        <taxon>Rhodospirillales</taxon>
        <taxon>Rhodovibrionaceae</taxon>
        <taxon>Limibacillus</taxon>
    </lineage>
</organism>
<dbReference type="InterPro" id="IPR000740">
    <property type="entry name" value="GrpE"/>
</dbReference>
<dbReference type="GO" id="GO:0051082">
    <property type="term" value="F:unfolded protein binding"/>
    <property type="evidence" value="ECO:0007669"/>
    <property type="project" value="TreeGrafter"/>
</dbReference>
<dbReference type="EMBL" id="JACHXA010000001">
    <property type="protein sequence ID" value="MBB3063894.1"/>
    <property type="molecule type" value="Genomic_DNA"/>
</dbReference>
<comment type="similarity">
    <text evidence="2 10 12">Belongs to the GrpE family.</text>
</comment>
<sequence>MNTEERKKAKKAEDSIDEPQIAVEDVERAETPEEANPAEADAAEPAATDAAEQAEADAAEPAVDAAAALEAEVAQLKDQLLRAVAETENLRRRAQREKEDAVRYAPAPLAKALLPVADNLRRALEAIPDDLRSDARAEGLISGLDLTAKELMQAFGKNGIEAIEPMGQKLDPHWHEALFEVPDPTQEVGTVVQVVEVGYRLGDRLLRPARVGVARKPD</sequence>
<evidence type="ECO:0000256" key="13">
    <source>
        <dbReference type="SAM" id="Coils"/>
    </source>
</evidence>
<dbReference type="Gene3D" id="2.30.22.10">
    <property type="entry name" value="Head domain of nucleotide exchange factor GrpE"/>
    <property type="match status" value="1"/>
</dbReference>
<dbReference type="GO" id="GO:0006457">
    <property type="term" value="P:protein folding"/>
    <property type="evidence" value="ECO:0007669"/>
    <property type="project" value="InterPro"/>
</dbReference>
<evidence type="ECO:0000256" key="7">
    <source>
        <dbReference type="ARBA" id="ARBA00053401"/>
    </source>
</evidence>
<dbReference type="PRINTS" id="PR00773">
    <property type="entry name" value="GRPEPROTEIN"/>
</dbReference>
<gene>
    <name evidence="10" type="primary">grpE</name>
    <name evidence="15" type="ORF">FHR98_000159</name>
</gene>
<evidence type="ECO:0000313" key="16">
    <source>
        <dbReference type="Proteomes" id="UP000581135"/>
    </source>
</evidence>
<accession>A0A839SPW9</accession>
<evidence type="ECO:0000256" key="11">
    <source>
        <dbReference type="RuleBase" id="RU000639"/>
    </source>
</evidence>
<name>A0A839SPW9_9PROT</name>
<feature type="region of interest" description="Disordered" evidence="14">
    <location>
        <begin position="1"/>
        <end position="63"/>
    </location>
</feature>
<comment type="function">
    <text evidence="7 10 11">Participates actively in the response to hyperosmotic and heat shock by preventing the aggregation of stress-denatured proteins, in association with DnaK and GrpE. It is the nucleotide exchange factor for DnaK and may function as a thermosensor. Unfolded proteins bind initially to DnaJ; upon interaction with the DnaJ-bound protein, DnaK hydrolyzes its bound ATP, resulting in the formation of a stable complex. GrpE releases ADP from DnaK; ATP binding to DnaK triggers the release of the substrate protein, thus completing the reaction cycle. Several rounds of ATP-dependent interactions between DnaJ, DnaK and GrpE are required for fully efficient folding.</text>
</comment>
<comment type="caution">
    <text evidence="15">The sequence shown here is derived from an EMBL/GenBank/DDBJ whole genome shotgun (WGS) entry which is preliminary data.</text>
</comment>
<dbReference type="FunFam" id="2.30.22.10:FF:000001">
    <property type="entry name" value="Protein GrpE"/>
    <property type="match status" value="1"/>
</dbReference>
<dbReference type="Gene3D" id="3.90.20.20">
    <property type="match status" value="1"/>
</dbReference>
<dbReference type="GO" id="GO:0005737">
    <property type="term" value="C:cytoplasm"/>
    <property type="evidence" value="ECO:0007669"/>
    <property type="project" value="UniProtKB-SubCell"/>
</dbReference>
<dbReference type="SUPFAM" id="SSF58014">
    <property type="entry name" value="Coiled-coil domain of nucleotide exchange factor GrpE"/>
    <property type="match status" value="1"/>
</dbReference>
<evidence type="ECO:0000256" key="5">
    <source>
        <dbReference type="ARBA" id="ARBA00023016"/>
    </source>
</evidence>
<evidence type="ECO:0000256" key="8">
    <source>
        <dbReference type="ARBA" id="ARBA00072274"/>
    </source>
</evidence>
<dbReference type="GO" id="GO:0042803">
    <property type="term" value="F:protein homodimerization activity"/>
    <property type="evidence" value="ECO:0007669"/>
    <property type="project" value="InterPro"/>
</dbReference>
<feature type="compositionally biased region" description="Basic and acidic residues" evidence="14">
    <location>
        <begin position="1"/>
        <end position="14"/>
    </location>
</feature>
<dbReference type="NCBIfam" id="NF010738">
    <property type="entry name" value="PRK14140.1"/>
    <property type="match status" value="1"/>
</dbReference>
<dbReference type="Pfam" id="PF01025">
    <property type="entry name" value="GrpE"/>
    <property type="match status" value="1"/>
</dbReference>
<evidence type="ECO:0000256" key="12">
    <source>
        <dbReference type="RuleBase" id="RU004478"/>
    </source>
</evidence>
<evidence type="ECO:0000256" key="9">
    <source>
        <dbReference type="ARBA" id="ARBA00076414"/>
    </source>
</evidence>
<feature type="coiled-coil region" evidence="13">
    <location>
        <begin position="66"/>
        <end position="100"/>
    </location>
</feature>
<dbReference type="HAMAP" id="MF_01151">
    <property type="entry name" value="GrpE"/>
    <property type="match status" value="1"/>
</dbReference>
<comment type="subunit">
    <text evidence="3 10">Homodimer.</text>
</comment>
<keyword evidence="5 10" id="KW-0346">Stress response</keyword>
<dbReference type="PANTHER" id="PTHR21237:SF23">
    <property type="entry name" value="GRPE PROTEIN HOMOLOG, MITOCHONDRIAL"/>
    <property type="match status" value="1"/>
</dbReference>
<keyword evidence="13" id="KW-0175">Coiled coil</keyword>
<dbReference type="SUPFAM" id="SSF51064">
    <property type="entry name" value="Head domain of nucleotide exchange factor GrpE"/>
    <property type="match status" value="1"/>
</dbReference>
<evidence type="ECO:0000256" key="2">
    <source>
        <dbReference type="ARBA" id="ARBA00009054"/>
    </source>
</evidence>
<proteinExistence type="inferred from homology"/>
<dbReference type="PANTHER" id="PTHR21237">
    <property type="entry name" value="GRPE PROTEIN"/>
    <property type="match status" value="1"/>
</dbReference>
<evidence type="ECO:0000313" key="15">
    <source>
        <dbReference type="EMBL" id="MBB3063894.1"/>
    </source>
</evidence>
<reference evidence="15 16" key="1">
    <citation type="submission" date="2020-08" db="EMBL/GenBank/DDBJ databases">
        <title>Genomic Encyclopedia of Type Strains, Phase III (KMG-III): the genomes of soil and plant-associated and newly described type strains.</title>
        <authorList>
            <person name="Whitman W."/>
        </authorList>
    </citation>
    <scope>NUCLEOTIDE SEQUENCE [LARGE SCALE GENOMIC DNA]</scope>
    <source>
        <strain evidence="15 16">CECT 8803</strain>
    </source>
</reference>
<dbReference type="CDD" id="cd00446">
    <property type="entry name" value="GrpE"/>
    <property type="match status" value="1"/>
</dbReference>
<evidence type="ECO:0000256" key="14">
    <source>
        <dbReference type="SAM" id="MobiDB-lite"/>
    </source>
</evidence>
<dbReference type="InterPro" id="IPR009012">
    <property type="entry name" value="GrpE_head"/>
</dbReference>
<keyword evidence="16" id="KW-1185">Reference proteome</keyword>
<dbReference type="GO" id="GO:0000774">
    <property type="term" value="F:adenyl-nucleotide exchange factor activity"/>
    <property type="evidence" value="ECO:0007669"/>
    <property type="project" value="InterPro"/>
</dbReference>
<protein>
    <recommendedName>
        <fullName evidence="8 10">Protein GrpE</fullName>
    </recommendedName>
    <alternativeName>
        <fullName evidence="9 10">HSP-70 cofactor</fullName>
    </alternativeName>
</protein>
<keyword evidence="6 10" id="KW-0143">Chaperone</keyword>
<dbReference type="RefSeq" id="WP_183414705.1">
    <property type="nucleotide sequence ID" value="NZ_JACHXA010000001.1"/>
</dbReference>